<name>A0A381SE44_9ZZZZ</name>
<evidence type="ECO:0000313" key="3">
    <source>
        <dbReference type="EMBL" id="SVA02335.1"/>
    </source>
</evidence>
<dbReference type="InterPro" id="IPR000587">
    <property type="entry name" value="Creatinase_N"/>
</dbReference>
<dbReference type="AlphaFoldDB" id="A0A381SE44"/>
<dbReference type="SUPFAM" id="SSF53092">
    <property type="entry name" value="Creatinase/prolidase N-terminal domain"/>
    <property type="match status" value="1"/>
</dbReference>
<dbReference type="PANTHER" id="PTHR46112">
    <property type="entry name" value="AMINOPEPTIDASE"/>
    <property type="match status" value="1"/>
</dbReference>
<feature type="domain" description="Creatinase N-terminal" evidence="2">
    <location>
        <begin position="17"/>
        <end position="153"/>
    </location>
</feature>
<dbReference type="PANTHER" id="PTHR46112:SF3">
    <property type="entry name" value="AMINOPEPTIDASE YPDF"/>
    <property type="match status" value="1"/>
</dbReference>
<dbReference type="InterPro" id="IPR029149">
    <property type="entry name" value="Creatin/AminoP/Spt16_N"/>
</dbReference>
<dbReference type="SUPFAM" id="SSF55920">
    <property type="entry name" value="Creatinase/aminopeptidase"/>
    <property type="match status" value="1"/>
</dbReference>
<sequence length="387" mass="42751">MKPPRTQLFTSEEYESRIRKTREFMAQNQIDVLVIHSPENIYYLSGYQTPGYYWYQALILPLSSDPVFIAPPHEAALVPEFSWIEDSRIYPDTSDWSKVTAEILKEIGCNSNSIGLETKSRFLSVDFYENLKSILPNSHIVSGSGLIESCRLIKSPRETDYLRKAAEVSSRGMMAGLKAVNEGVTELEVAAEVHTELDMAGSEYTGLPAFITSGERSQLVHATWSSKRIDIGDLVFMEIPGSINRYHAAQSRSVFVGKPSDKVIEASQVATEALQVAKDSMKEGVSAKTVFKNASSVINESDIDYKQGRRIAYGIGTAFPPGWDEGDIFSINLDEPRPLMAGMCFHLITTMRVPGVGAIGCSDTVLVTKDGVETLTTHVEPGVQYSQ</sequence>
<evidence type="ECO:0000259" key="2">
    <source>
        <dbReference type="Pfam" id="PF01321"/>
    </source>
</evidence>
<reference evidence="3" key="1">
    <citation type="submission" date="2018-05" db="EMBL/GenBank/DDBJ databases">
        <authorList>
            <person name="Lanie J.A."/>
            <person name="Ng W.-L."/>
            <person name="Kazmierczak K.M."/>
            <person name="Andrzejewski T.M."/>
            <person name="Davidsen T.M."/>
            <person name="Wayne K.J."/>
            <person name="Tettelin H."/>
            <person name="Glass J.I."/>
            <person name="Rusch D."/>
            <person name="Podicherti R."/>
            <person name="Tsui H.-C.T."/>
            <person name="Winkler M.E."/>
        </authorList>
    </citation>
    <scope>NUCLEOTIDE SEQUENCE</scope>
</reference>
<protein>
    <recommendedName>
        <fullName evidence="4">Peptidase M24 domain-containing protein</fullName>
    </recommendedName>
</protein>
<proteinExistence type="predicted"/>
<feature type="domain" description="Peptidase M24" evidence="1">
    <location>
        <begin position="161"/>
        <end position="369"/>
    </location>
</feature>
<dbReference type="CDD" id="cd01066">
    <property type="entry name" value="APP_MetAP"/>
    <property type="match status" value="1"/>
</dbReference>
<evidence type="ECO:0000259" key="1">
    <source>
        <dbReference type="Pfam" id="PF00557"/>
    </source>
</evidence>
<dbReference type="Pfam" id="PF01321">
    <property type="entry name" value="Creatinase_N"/>
    <property type="match status" value="1"/>
</dbReference>
<organism evidence="3">
    <name type="scientific">marine metagenome</name>
    <dbReference type="NCBI Taxonomy" id="408172"/>
    <lineage>
        <taxon>unclassified sequences</taxon>
        <taxon>metagenomes</taxon>
        <taxon>ecological metagenomes</taxon>
    </lineage>
</organism>
<dbReference type="EMBL" id="UINC01002994">
    <property type="protein sequence ID" value="SVA02335.1"/>
    <property type="molecule type" value="Genomic_DNA"/>
</dbReference>
<dbReference type="Pfam" id="PF00557">
    <property type="entry name" value="Peptidase_M24"/>
    <property type="match status" value="1"/>
</dbReference>
<dbReference type="Gene3D" id="3.90.230.10">
    <property type="entry name" value="Creatinase/methionine aminopeptidase superfamily"/>
    <property type="match status" value="1"/>
</dbReference>
<accession>A0A381SE44</accession>
<dbReference type="InterPro" id="IPR036005">
    <property type="entry name" value="Creatinase/aminopeptidase-like"/>
</dbReference>
<dbReference type="Gene3D" id="3.40.350.10">
    <property type="entry name" value="Creatinase/prolidase N-terminal domain"/>
    <property type="match status" value="1"/>
</dbReference>
<evidence type="ECO:0008006" key="4">
    <source>
        <dbReference type="Google" id="ProtNLM"/>
    </source>
</evidence>
<dbReference type="InterPro" id="IPR000994">
    <property type="entry name" value="Pept_M24"/>
</dbReference>
<gene>
    <name evidence="3" type="ORF">METZ01_LOCUS55189</name>
</gene>
<dbReference type="InterPro" id="IPR050659">
    <property type="entry name" value="Peptidase_M24B"/>
</dbReference>